<dbReference type="PANTHER" id="PTHR12110">
    <property type="entry name" value="HYDROXYPYRUVATE ISOMERASE"/>
    <property type="match status" value="1"/>
</dbReference>
<dbReference type="InterPro" id="IPR036237">
    <property type="entry name" value="Xyl_isomerase-like_sf"/>
</dbReference>
<proteinExistence type="predicted"/>
<dbReference type="SUPFAM" id="SSF51658">
    <property type="entry name" value="Xylose isomerase-like"/>
    <property type="match status" value="1"/>
</dbReference>
<name>A0ABU8RG50_9ACTN</name>
<dbReference type="InterPro" id="IPR013022">
    <property type="entry name" value="Xyl_isomerase-like_TIM-brl"/>
</dbReference>
<dbReference type="PANTHER" id="PTHR12110:SF41">
    <property type="entry name" value="INOSOSE DEHYDRATASE"/>
    <property type="match status" value="1"/>
</dbReference>
<comment type="caution">
    <text evidence="2">The sequence shown here is derived from an EMBL/GenBank/DDBJ whole genome shotgun (WGS) entry which is preliminary data.</text>
</comment>
<evidence type="ECO:0000313" key="3">
    <source>
        <dbReference type="Proteomes" id="UP001387100"/>
    </source>
</evidence>
<evidence type="ECO:0000313" key="2">
    <source>
        <dbReference type="EMBL" id="MEJ5943998.1"/>
    </source>
</evidence>
<dbReference type="Pfam" id="PF01261">
    <property type="entry name" value="AP_endonuc_2"/>
    <property type="match status" value="1"/>
</dbReference>
<protein>
    <submittedName>
        <fullName evidence="2">TIM barrel protein</fullName>
    </submittedName>
</protein>
<sequence>MVAIGVQLWTVRDRLDADVDELFADLASAGAEVVEPFGLGDPDVAPGTRVEQAGRLARSAAAAGLAVVSAHAFLPPADRASELVDEMGALGAGTAVAATPDSLAGFSREALTTTTSVVRYAQALDALAEACSGQGLRVGYHNHAWEWARTEDGEPAYDRLWRELSPLVVAEVDLLWAAAAGQDVVEVVARLGDRVRLLHAGDASPAGNPEHQLPSGQGDVPLAAALARAPGVEALLVEATTPPPGRTALDLVRDSITWLAARVPPAR</sequence>
<dbReference type="InterPro" id="IPR050312">
    <property type="entry name" value="IolE/XylAMocC-like"/>
</dbReference>
<dbReference type="Proteomes" id="UP001387100">
    <property type="component" value="Unassembled WGS sequence"/>
</dbReference>
<keyword evidence="3" id="KW-1185">Reference proteome</keyword>
<organism evidence="2 3">
    <name type="scientific">Pseudokineococcus basanitobsidens</name>
    <dbReference type="NCBI Taxonomy" id="1926649"/>
    <lineage>
        <taxon>Bacteria</taxon>
        <taxon>Bacillati</taxon>
        <taxon>Actinomycetota</taxon>
        <taxon>Actinomycetes</taxon>
        <taxon>Kineosporiales</taxon>
        <taxon>Kineosporiaceae</taxon>
        <taxon>Pseudokineococcus</taxon>
    </lineage>
</organism>
<evidence type="ECO:0000259" key="1">
    <source>
        <dbReference type="Pfam" id="PF01261"/>
    </source>
</evidence>
<accession>A0ABU8RG50</accession>
<reference evidence="2 3" key="1">
    <citation type="journal article" date="2017" name="Int. J. Syst. Evol. Microbiol.">
        <title>Pseudokineococcus basanitobsidens sp. nov., isolated from volcanic rock.</title>
        <authorList>
            <person name="Lee D.W."/>
            <person name="Park M.Y."/>
            <person name="Kim J.J."/>
            <person name="Kim B.S."/>
        </authorList>
    </citation>
    <scope>NUCLEOTIDE SEQUENCE [LARGE SCALE GENOMIC DNA]</scope>
    <source>
        <strain evidence="2 3">DSM 103726</strain>
    </source>
</reference>
<feature type="domain" description="Xylose isomerase-like TIM barrel" evidence="1">
    <location>
        <begin position="23"/>
        <end position="260"/>
    </location>
</feature>
<dbReference type="Gene3D" id="3.20.20.150">
    <property type="entry name" value="Divalent-metal-dependent TIM barrel enzymes"/>
    <property type="match status" value="1"/>
</dbReference>
<gene>
    <name evidence="2" type="ORF">WDZ17_01635</name>
</gene>
<dbReference type="EMBL" id="JBBIAA010000001">
    <property type="protein sequence ID" value="MEJ5943998.1"/>
    <property type="molecule type" value="Genomic_DNA"/>
</dbReference>
<dbReference type="RefSeq" id="WP_339573388.1">
    <property type="nucleotide sequence ID" value="NZ_JBBIAA010000001.1"/>
</dbReference>